<dbReference type="Proteomes" id="UP001203284">
    <property type="component" value="Unassembled WGS sequence"/>
</dbReference>
<gene>
    <name evidence="1" type="ORF">MWN34_17245</name>
</gene>
<organism evidence="1 2">
    <name type="scientific">Ancylobacter crimeensis</name>
    <dbReference type="NCBI Taxonomy" id="2579147"/>
    <lineage>
        <taxon>Bacteria</taxon>
        <taxon>Pseudomonadati</taxon>
        <taxon>Pseudomonadota</taxon>
        <taxon>Alphaproteobacteria</taxon>
        <taxon>Hyphomicrobiales</taxon>
        <taxon>Xanthobacteraceae</taxon>
        <taxon>Ancylobacter</taxon>
    </lineage>
</organism>
<evidence type="ECO:0000313" key="1">
    <source>
        <dbReference type="EMBL" id="MCK0198645.1"/>
    </source>
</evidence>
<accession>A0ABT0DFA8</accession>
<keyword evidence="2" id="KW-1185">Reference proteome</keyword>
<evidence type="ECO:0000313" key="2">
    <source>
        <dbReference type="Proteomes" id="UP001203284"/>
    </source>
</evidence>
<protein>
    <submittedName>
        <fullName evidence="1">Uncharacterized protein</fullName>
    </submittedName>
</protein>
<sequence>MNDSTASLTLHNLRYPDGGTIRAARHPVHGRLMMAHDVLKAIGYEPKPPHGTRPVLAGLRVSDANRVTLRREDFDTAGKKAVPTFDRAAFLTHAGLKEIAANAAEKRVKTFGPWMADVMENGAPAKGQAKTAVRGPVAATEAASIVPTATGAVTERTLTYGLPKPPEGYPWDDA</sequence>
<dbReference type="EMBL" id="JALKCH010000013">
    <property type="protein sequence ID" value="MCK0198645.1"/>
    <property type="molecule type" value="Genomic_DNA"/>
</dbReference>
<name>A0ABT0DFA8_9HYPH</name>
<reference evidence="1 2" key="1">
    <citation type="submission" date="2022-04" db="EMBL/GenBank/DDBJ databases">
        <authorList>
            <person name="Grouzdev D.S."/>
            <person name="Pantiukh K.S."/>
            <person name="Krutkina M.S."/>
        </authorList>
    </citation>
    <scope>NUCLEOTIDE SEQUENCE [LARGE SCALE GENOMIC DNA]</scope>
    <source>
        <strain evidence="1 2">6x-1</strain>
    </source>
</reference>
<proteinExistence type="predicted"/>
<dbReference type="RefSeq" id="WP_247030543.1">
    <property type="nucleotide sequence ID" value="NZ_JALKCH010000013.1"/>
</dbReference>
<comment type="caution">
    <text evidence="1">The sequence shown here is derived from an EMBL/GenBank/DDBJ whole genome shotgun (WGS) entry which is preliminary data.</text>
</comment>